<dbReference type="AlphaFoldDB" id="A0A8J6TLH8"/>
<dbReference type="Proteomes" id="UP000603434">
    <property type="component" value="Unassembled WGS sequence"/>
</dbReference>
<proteinExistence type="predicted"/>
<accession>A0A8J6TLH8</accession>
<gene>
    <name evidence="1" type="ORF">H8E23_02835</name>
</gene>
<comment type="caution">
    <text evidence="1">The sequence shown here is derived from an EMBL/GenBank/DDBJ whole genome shotgun (WGS) entry which is preliminary data.</text>
</comment>
<organism evidence="1 2">
    <name type="scientific">Candidatus Desulfatibia profunda</name>
    <dbReference type="NCBI Taxonomy" id="2841695"/>
    <lineage>
        <taxon>Bacteria</taxon>
        <taxon>Pseudomonadati</taxon>
        <taxon>Thermodesulfobacteriota</taxon>
        <taxon>Desulfobacteria</taxon>
        <taxon>Desulfobacterales</taxon>
        <taxon>Desulfobacterales incertae sedis</taxon>
        <taxon>Candidatus Desulfatibia</taxon>
    </lineage>
</organism>
<name>A0A8J6TLH8_9BACT</name>
<evidence type="ECO:0000313" key="2">
    <source>
        <dbReference type="Proteomes" id="UP000603434"/>
    </source>
</evidence>
<protein>
    <submittedName>
        <fullName evidence="1">Uncharacterized protein</fullName>
    </submittedName>
</protein>
<dbReference type="EMBL" id="JACNJH010000083">
    <property type="protein sequence ID" value="MBC8360321.1"/>
    <property type="molecule type" value="Genomic_DNA"/>
</dbReference>
<reference evidence="1 2" key="1">
    <citation type="submission" date="2020-08" db="EMBL/GenBank/DDBJ databases">
        <title>Bridging the membrane lipid divide: bacteria of the FCB group superphylum have the potential to synthesize archaeal ether lipids.</title>
        <authorList>
            <person name="Villanueva L."/>
            <person name="Von Meijenfeldt F.A.B."/>
            <person name="Westbye A.B."/>
            <person name="Yadav S."/>
            <person name="Hopmans E.C."/>
            <person name="Dutilh B.E."/>
            <person name="Sinninghe Damste J.S."/>
        </authorList>
    </citation>
    <scope>NUCLEOTIDE SEQUENCE [LARGE SCALE GENOMIC DNA]</scope>
    <source>
        <strain evidence="1">NIOZ-UU30</strain>
    </source>
</reference>
<evidence type="ECO:0000313" key="1">
    <source>
        <dbReference type="EMBL" id="MBC8360321.1"/>
    </source>
</evidence>
<sequence length="116" mass="13834">MNKSTVNFDGFEKIIITSFLKIHQLKFSKNYKITPEHPFMWCNKIVSRFYETRLRRSDWRKAKIPIPVTRLRGISDFLPQPSGLRHRTFALKGSYLLFYLNSSRAESSEEFKFKKP</sequence>